<organism evidence="2 3">
    <name type="scientific">Nitrosospira briensis</name>
    <dbReference type="NCBI Taxonomy" id="35799"/>
    <lineage>
        <taxon>Bacteria</taxon>
        <taxon>Pseudomonadati</taxon>
        <taxon>Pseudomonadota</taxon>
        <taxon>Betaproteobacteria</taxon>
        <taxon>Nitrosomonadales</taxon>
        <taxon>Nitrosomonadaceae</taxon>
        <taxon>Nitrosospira</taxon>
    </lineage>
</organism>
<dbReference type="Proteomes" id="UP000183107">
    <property type="component" value="Unassembled WGS sequence"/>
</dbReference>
<dbReference type="InterPro" id="IPR013424">
    <property type="entry name" value="Ice-binding_C"/>
</dbReference>
<feature type="domain" description="Ice-binding protein C-terminal" evidence="1">
    <location>
        <begin position="476"/>
        <end position="500"/>
    </location>
</feature>
<gene>
    <name evidence="2" type="ORF">SAMN05216386_1770</name>
</gene>
<proteinExistence type="predicted"/>
<keyword evidence="3" id="KW-1185">Reference proteome</keyword>
<evidence type="ECO:0000313" key="2">
    <source>
        <dbReference type="EMBL" id="SFN76797.1"/>
    </source>
</evidence>
<evidence type="ECO:0000259" key="1">
    <source>
        <dbReference type="Pfam" id="PF07589"/>
    </source>
</evidence>
<dbReference type="OrthoDB" id="7055135at2"/>
<name>A0A1I5BQ65_9PROT</name>
<protein>
    <submittedName>
        <fullName evidence="2">PEP-CTERM protein-sorting domain-containing protein</fullName>
    </submittedName>
</protein>
<dbReference type="Pfam" id="PF07589">
    <property type="entry name" value="PEP-CTERM"/>
    <property type="match status" value="1"/>
</dbReference>
<sequence>MGRLSVSKKRRVNKSAFSNSFFLFSRSRIKTAGLTLSTLFITSSFPFFIAQAHAQASYERLSSLLAATPEGGWVKASTNAFSDVWPTGADAVPISTQQFPGAIVKAWSSFAWDTTRGNLILWGGGHANYAGNEVYVWDGATGDWGRGSLPSRLENGFVVDSAAPQSSHTYDNNLYLPVNDMFLTLGGASWPTGGGFQKTDGTTITGTGPFLWDPIKADPNKVGGTTGSGWNTTDIAQGGNMWIDREVRNESHINGTSAHRIENGKDVVYFTAEQVASGFPTLYRYTLGDVRNGGQDTREKIGVTWNTVGDQSAGTLDNTHNLYIKTARVVGSYTSDLTIWDLDNANPINPNQNRDIGINLVNSDGSDFVMTSFYGLDYDEANNRIVLWDGKDGGGKVWYADVLTDEAGDIGSNTTWTIHEVDSSTAEHPHGSFFTGVLGKWHYDPSLGAFVALDEISSAGGNRWNADVWLYKPMAAVPEPQTYALLLAGLGLIGWAARRRRA</sequence>
<accession>A0A1I5BQ65</accession>
<dbReference type="NCBIfam" id="TIGR02595">
    <property type="entry name" value="PEP_CTERM"/>
    <property type="match status" value="1"/>
</dbReference>
<dbReference type="AlphaFoldDB" id="A0A1I5BQ65"/>
<reference evidence="3" key="1">
    <citation type="submission" date="2016-10" db="EMBL/GenBank/DDBJ databases">
        <authorList>
            <person name="Varghese N."/>
        </authorList>
    </citation>
    <scope>NUCLEOTIDE SEQUENCE [LARGE SCALE GENOMIC DNA]</scope>
    <source>
        <strain evidence="3">Nsp8</strain>
    </source>
</reference>
<evidence type="ECO:0000313" key="3">
    <source>
        <dbReference type="Proteomes" id="UP000183107"/>
    </source>
</evidence>
<dbReference type="EMBL" id="FOVJ01000003">
    <property type="protein sequence ID" value="SFN76797.1"/>
    <property type="molecule type" value="Genomic_DNA"/>
</dbReference>